<evidence type="ECO:0000256" key="1">
    <source>
        <dbReference type="SAM" id="Phobius"/>
    </source>
</evidence>
<evidence type="ECO:0000259" key="2">
    <source>
        <dbReference type="Pfam" id="PF18701"/>
    </source>
</evidence>
<dbReference type="Pfam" id="PF18701">
    <property type="entry name" value="DUF5641"/>
    <property type="match status" value="1"/>
</dbReference>
<feature type="domain" description="DUF5641" evidence="2">
    <location>
        <begin position="283"/>
        <end position="318"/>
    </location>
</feature>
<organism evidence="3 4">
    <name type="scientific">Larinioides sclopetarius</name>
    <dbReference type="NCBI Taxonomy" id="280406"/>
    <lineage>
        <taxon>Eukaryota</taxon>
        <taxon>Metazoa</taxon>
        <taxon>Ecdysozoa</taxon>
        <taxon>Arthropoda</taxon>
        <taxon>Chelicerata</taxon>
        <taxon>Arachnida</taxon>
        <taxon>Araneae</taxon>
        <taxon>Araneomorphae</taxon>
        <taxon>Entelegynae</taxon>
        <taxon>Araneoidea</taxon>
        <taxon>Araneidae</taxon>
        <taxon>Larinioides</taxon>
    </lineage>
</organism>
<feature type="transmembrane region" description="Helical" evidence="1">
    <location>
        <begin position="317"/>
        <end position="340"/>
    </location>
</feature>
<keyword evidence="4" id="KW-1185">Reference proteome</keyword>
<comment type="caution">
    <text evidence="3">The sequence shown here is derived from an EMBL/GenBank/DDBJ whole genome shotgun (WGS) entry which is preliminary data.</text>
</comment>
<reference evidence="3 4" key="1">
    <citation type="submission" date="2024-04" db="EMBL/GenBank/DDBJ databases">
        <authorList>
            <person name="Rising A."/>
            <person name="Reimegard J."/>
            <person name="Sonavane S."/>
            <person name="Akerstrom W."/>
            <person name="Nylinder S."/>
            <person name="Hedman E."/>
            <person name="Kallberg Y."/>
        </authorList>
    </citation>
    <scope>NUCLEOTIDE SEQUENCE [LARGE SCALE GENOMIC DNA]</scope>
</reference>
<sequence length="370" mass="42176">MLKLDWDETLPKHLATRWQKFQREFQQLCQISIPRWLQITGKEITLHGFSDASESAYACVIYAVQRSEDDVTKVTILAAKSKVAPLKPISIPRLELNGTLLLAKLFSVLVNTLSDYVINFYAWTDSQVVLSWLSAPPRSWKPFIANRTSEILDRIPRSRWRYVPTKENPADIGSRGVSPKDLPDCRLWWEGPQFLSSSEADWPKQPVLKDNDEHIIKEKKKSAFVFNAVLKNYLIDSLIEKYSSFTKLIDVLAFCIRFINNCKGGKVGEHSTGKFGPLTSNERAFAGDVVIIKEDNIPPAVWPLGKVISTHPGKDGIMIPGEGIIATFIVYFYVLCSWAFRSSFCYNYNRMGLKVEHGDELQEQNSKFYD</sequence>
<protein>
    <recommendedName>
        <fullName evidence="2">DUF5641 domain-containing protein</fullName>
    </recommendedName>
</protein>
<dbReference type="Proteomes" id="UP001497382">
    <property type="component" value="Unassembled WGS sequence"/>
</dbReference>
<evidence type="ECO:0000313" key="4">
    <source>
        <dbReference type="Proteomes" id="UP001497382"/>
    </source>
</evidence>
<dbReference type="InterPro" id="IPR040676">
    <property type="entry name" value="DUF5641"/>
</dbReference>
<name>A0AAV1Z7V2_9ARAC</name>
<dbReference type="AlphaFoldDB" id="A0AAV1Z7V2"/>
<keyword evidence="1" id="KW-1133">Transmembrane helix</keyword>
<dbReference type="Pfam" id="PF05380">
    <property type="entry name" value="Peptidase_A17"/>
    <property type="match status" value="1"/>
</dbReference>
<dbReference type="InterPro" id="IPR008042">
    <property type="entry name" value="Retrotrans_Pao"/>
</dbReference>
<gene>
    <name evidence="3" type="ORF">LARSCL_LOCUS2999</name>
</gene>
<keyword evidence="1" id="KW-0472">Membrane</keyword>
<keyword evidence="1" id="KW-0812">Transmembrane</keyword>
<accession>A0AAV1Z7V2</accession>
<dbReference type="PANTHER" id="PTHR47331">
    <property type="entry name" value="PHD-TYPE DOMAIN-CONTAINING PROTEIN"/>
    <property type="match status" value="1"/>
</dbReference>
<proteinExistence type="predicted"/>
<evidence type="ECO:0000313" key="3">
    <source>
        <dbReference type="EMBL" id="CAL1266271.1"/>
    </source>
</evidence>
<dbReference type="EMBL" id="CAXIEN010000022">
    <property type="protein sequence ID" value="CAL1266271.1"/>
    <property type="molecule type" value="Genomic_DNA"/>
</dbReference>